<dbReference type="GO" id="GO:0071949">
    <property type="term" value="F:FAD binding"/>
    <property type="evidence" value="ECO:0007669"/>
    <property type="project" value="InterPro"/>
</dbReference>
<comment type="caution">
    <text evidence="5">The sequence shown here is derived from an EMBL/GenBank/DDBJ whole genome shotgun (WGS) entry which is preliminary data.</text>
</comment>
<dbReference type="InterPro" id="IPR036250">
    <property type="entry name" value="AcylCo_DH-like_C"/>
</dbReference>
<organism evidence="5 6">
    <name type="scientific">Adineta steineri</name>
    <dbReference type="NCBI Taxonomy" id="433720"/>
    <lineage>
        <taxon>Eukaryota</taxon>
        <taxon>Metazoa</taxon>
        <taxon>Spiralia</taxon>
        <taxon>Gnathifera</taxon>
        <taxon>Rotifera</taxon>
        <taxon>Eurotatoria</taxon>
        <taxon>Bdelloidea</taxon>
        <taxon>Adinetida</taxon>
        <taxon>Adinetidae</taxon>
        <taxon>Adineta</taxon>
    </lineage>
</organism>
<dbReference type="GO" id="GO:0003997">
    <property type="term" value="F:acyl-CoA oxidase activity"/>
    <property type="evidence" value="ECO:0007669"/>
    <property type="project" value="InterPro"/>
</dbReference>
<dbReference type="GO" id="GO:0005504">
    <property type="term" value="F:fatty acid binding"/>
    <property type="evidence" value="ECO:0007669"/>
    <property type="project" value="TreeGrafter"/>
</dbReference>
<protein>
    <recommendedName>
        <fullName evidence="4">Acyl-CoA oxidase C-terminal domain-containing protein</fullName>
    </recommendedName>
</protein>
<name>A0A820Q6T2_9BILA</name>
<dbReference type="Proteomes" id="UP000663868">
    <property type="component" value="Unassembled WGS sequence"/>
</dbReference>
<evidence type="ECO:0000259" key="4">
    <source>
        <dbReference type="Pfam" id="PF01756"/>
    </source>
</evidence>
<gene>
    <name evidence="5" type="ORF">KXQ929_LOCUS51791</name>
</gene>
<evidence type="ECO:0000256" key="2">
    <source>
        <dbReference type="ARBA" id="ARBA00006288"/>
    </source>
</evidence>
<dbReference type="EMBL" id="CAJOBB010026248">
    <property type="protein sequence ID" value="CAF4414402.1"/>
    <property type="molecule type" value="Genomic_DNA"/>
</dbReference>
<comment type="similarity">
    <text evidence="2">Belongs to the acyl-CoA oxidase family.</text>
</comment>
<dbReference type="InterPro" id="IPR012258">
    <property type="entry name" value="Acyl-CoA_oxidase"/>
</dbReference>
<dbReference type="GO" id="GO:0005777">
    <property type="term" value="C:peroxisome"/>
    <property type="evidence" value="ECO:0007669"/>
    <property type="project" value="InterPro"/>
</dbReference>
<evidence type="ECO:0000313" key="6">
    <source>
        <dbReference type="Proteomes" id="UP000663868"/>
    </source>
</evidence>
<dbReference type="AlphaFoldDB" id="A0A820Q6T2"/>
<dbReference type="SUPFAM" id="SSF47203">
    <property type="entry name" value="Acyl-CoA dehydrogenase C-terminal domain-like"/>
    <property type="match status" value="1"/>
</dbReference>
<evidence type="ECO:0000256" key="1">
    <source>
        <dbReference type="ARBA" id="ARBA00004846"/>
    </source>
</evidence>
<dbReference type="GO" id="GO:0033540">
    <property type="term" value="P:fatty acid beta-oxidation using acyl-CoA oxidase"/>
    <property type="evidence" value="ECO:0007669"/>
    <property type="project" value="TreeGrafter"/>
</dbReference>
<evidence type="ECO:0000313" key="5">
    <source>
        <dbReference type="EMBL" id="CAF4414402.1"/>
    </source>
</evidence>
<dbReference type="GO" id="GO:0055088">
    <property type="term" value="P:lipid homeostasis"/>
    <property type="evidence" value="ECO:0007669"/>
    <property type="project" value="TreeGrafter"/>
</dbReference>
<proteinExistence type="inferred from homology"/>
<dbReference type="InterPro" id="IPR002655">
    <property type="entry name" value="Acyl-CoA_oxidase_C"/>
</dbReference>
<reference evidence="5" key="1">
    <citation type="submission" date="2021-02" db="EMBL/GenBank/DDBJ databases">
        <authorList>
            <person name="Nowell W R."/>
        </authorList>
    </citation>
    <scope>NUCLEOTIDE SEQUENCE</scope>
</reference>
<dbReference type="PANTHER" id="PTHR10909:SF250">
    <property type="entry name" value="PEROXISOMAL ACYL-COENZYME A OXIDASE 1"/>
    <property type="match status" value="1"/>
</dbReference>
<comment type="pathway">
    <text evidence="1">Lipid metabolism; peroxisomal fatty acid beta-oxidation.</text>
</comment>
<accession>A0A820Q6T2</accession>
<evidence type="ECO:0000256" key="3">
    <source>
        <dbReference type="ARBA" id="ARBA00023002"/>
    </source>
</evidence>
<keyword evidence="3" id="KW-0560">Oxidoreductase</keyword>
<dbReference type="Gene3D" id="1.20.140.10">
    <property type="entry name" value="Butyryl-CoA Dehydrogenase, subunit A, domain 3"/>
    <property type="match status" value="1"/>
</dbReference>
<dbReference type="Pfam" id="PF01756">
    <property type="entry name" value="ACOX"/>
    <property type="match status" value="1"/>
</dbReference>
<dbReference type="PANTHER" id="PTHR10909">
    <property type="entry name" value="ELECTRON TRANSPORT OXIDOREDUCTASE"/>
    <property type="match status" value="1"/>
</dbReference>
<sequence>SHQHPSISFVLQQIFYVFAIHTLRNESIDFIRLKLLSPDQIYDLETHVLPDIYTRLRPNLVALVDAFDFHDNEIDSCLGRYDGKVYEALLERARLNPSNRYKVPPVWVSLKQGNSSKL</sequence>
<feature type="non-terminal residue" evidence="5">
    <location>
        <position position="118"/>
    </location>
</feature>
<feature type="domain" description="Acyl-CoA oxidase C-terminal" evidence="4">
    <location>
        <begin position="4"/>
        <end position="108"/>
    </location>
</feature>